<dbReference type="EMBL" id="KF900849">
    <property type="protein sequence ID" value="AIF08992.1"/>
    <property type="molecule type" value="Genomic_DNA"/>
</dbReference>
<dbReference type="GO" id="GO:0047964">
    <property type="term" value="F:glyoxylate reductase (NADH) activity"/>
    <property type="evidence" value="ECO:0007669"/>
    <property type="project" value="UniProtKB-EC"/>
</dbReference>
<feature type="domain" description="D-isomer specific 2-hydroxyacid dehydrogenase NAD-binding" evidence="6">
    <location>
        <begin position="111"/>
        <end position="290"/>
    </location>
</feature>
<evidence type="ECO:0000256" key="2">
    <source>
        <dbReference type="ARBA" id="ARBA00023002"/>
    </source>
</evidence>
<dbReference type="FunFam" id="3.40.50.720:FF:000203">
    <property type="entry name" value="D-3-phosphoglycerate dehydrogenase (SerA)"/>
    <property type="match status" value="1"/>
</dbReference>
<protein>
    <submittedName>
        <fullName evidence="7">Glycolate reductase (GyaR)</fullName>
        <ecNumber evidence="7">1.1.1.26</ecNumber>
    </submittedName>
</protein>
<reference evidence="7" key="1">
    <citation type="journal article" date="2014" name="Genome Biol. Evol.">
        <title>Pangenome evidence for extensive interdomain horizontal transfer affecting lineage core and shell genes in uncultured planktonic thaumarchaeota and euryarchaeota.</title>
        <authorList>
            <person name="Deschamps P."/>
            <person name="Zivanovic Y."/>
            <person name="Moreira D."/>
            <person name="Rodriguez-Valera F."/>
            <person name="Lopez-Garcia P."/>
        </authorList>
    </citation>
    <scope>NUCLEOTIDE SEQUENCE</scope>
</reference>
<name>A0A075H3B3_9ARCH</name>
<dbReference type="InterPro" id="IPR036291">
    <property type="entry name" value="NAD(P)-bd_dom_sf"/>
</dbReference>
<evidence type="ECO:0000256" key="1">
    <source>
        <dbReference type="ARBA" id="ARBA00005854"/>
    </source>
</evidence>
<dbReference type="GO" id="GO:0030267">
    <property type="term" value="F:glyoxylate reductase (NADPH) activity"/>
    <property type="evidence" value="ECO:0007669"/>
    <property type="project" value="TreeGrafter"/>
</dbReference>
<dbReference type="PANTHER" id="PTHR10996">
    <property type="entry name" value="2-HYDROXYACID DEHYDROGENASE-RELATED"/>
    <property type="match status" value="1"/>
</dbReference>
<proteinExistence type="inferred from homology"/>
<dbReference type="PROSITE" id="PS00065">
    <property type="entry name" value="D_2_HYDROXYACID_DH_1"/>
    <property type="match status" value="1"/>
</dbReference>
<evidence type="ECO:0000256" key="4">
    <source>
        <dbReference type="RuleBase" id="RU003719"/>
    </source>
</evidence>
<comment type="similarity">
    <text evidence="1 4">Belongs to the D-isomer specific 2-hydroxyacid dehydrogenase family.</text>
</comment>
<keyword evidence="2 4" id="KW-0560">Oxidoreductase</keyword>
<dbReference type="PANTHER" id="PTHR10996:SF283">
    <property type="entry name" value="GLYOXYLATE_HYDROXYPYRUVATE REDUCTASE B"/>
    <property type="match status" value="1"/>
</dbReference>
<evidence type="ECO:0000259" key="5">
    <source>
        <dbReference type="Pfam" id="PF00389"/>
    </source>
</evidence>
<dbReference type="InterPro" id="IPR006139">
    <property type="entry name" value="D-isomer_2_OHA_DH_cat_dom"/>
</dbReference>
<dbReference type="GO" id="GO:0005829">
    <property type="term" value="C:cytosol"/>
    <property type="evidence" value="ECO:0007669"/>
    <property type="project" value="TreeGrafter"/>
</dbReference>
<dbReference type="InterPro" id="IPR029752">
    <property type="entry name" value="D-isomer_DH_CS1"/>
</dbReference>
<dbReference type="InterPro" id="IPR050223">
    <property type="entry name" value="D-isomer_2-hydroxyacid_DH"/>
</dbReference>
<dbReference type="InterPro" id="IPR029753">
    <property type="entry name" value="D-isomer_DH_CS"/>
</dbReference>
<dbReference type="Gene3D" id="3.40.50.720">
    <property type="entry name" value="NAD(P)-binding Rossmann-like Domain"/>
    <property type="match status" value="2"/>
</dbReference>
<accession>A0A075H3B3</accession>
<feature type="domain" description="D-isomer specific 2-hydroxyacid dehydrogenase catalytic" evidence="5">
    <location>
        <begin position="16"/>
        <end position="322"/>
    </location>
</feature>
<dbReference type="SUPFAM" id="SSF51735">
    <property type="entry name" value="NAD(P)-binding Rossmann-fold domains"/>
    <property type="match status" value="1"/>
</dbReference>
<dbReference type="InterPro" id="IPR006140">
    <property type="entry name" value="D-isomer_DH_NAD-bd"/>
</dbReference>
<gene>
    <name evidence="7" type="primary">gyaR</name>
</gene>
<dbReference type="Pfam" id="PF00389">
    <property type="entry name" value="2-Hacid_dh"/>
    <property type="match status" value="1"/>
</dbReference>
<organism evidence="7">
    <name type="scientific">uncultured marine thaumarchaeote KM3_34_B07</name>
    <dbReference type="NCBI Taxonomy" id="1456128"/>
    <lineage>
        <taxon>Archaea</taxon>
        <taxon>Nitrososphaerota</taxon>
        <taxon>environmental samples</taxon>
    </lineage>
</organism>
<dbReference type="AlphaFoldDB" id="A0A075H3B3"/>
<dbReference type="Pfam" id="PF02826">
    <property type="entry name" value="2-Hacid_dh_C"/>
    <property type="match status" value="1"/>
</dbReference>
<evidence type="ECO:0000313" key="7">
    <source>
        <dbReference type="EMBL" id="AIF08992.1"/>
    </source>
</evidence>
<dbReference type="SUPFAM" id="SSF52283">
    <property type="entry name" value="Formate/glycerate dehydrogenase catalytic domain-like"/>
    <property type="match status" value="1"/>
</dbReference>
<dbReference type="PROSITE" id="PS00670">
    <property type="entry name" value="D_2_HYDROXYACID_DH_2"/>
    <property type="match status" value="1"/>
</dbReference>
<keyword evidence="3" id="KW-0520">NAD</keyword>
<evidence type="ECO:0000256" key="3">
    <source>
        <dbReference type="ARBA" id="ARBA00023027"/>
    </source>
</evidence>
<dbReference type="PROSITE" id="PS00671">
    <property type="entry name" value="D_2_HYDROXYACID_DH_3"/>
    <property type="match status" value="1"/>
</dbReference>
<dbReference type="EC" id="1.1.1.26" evidence="7"/>
<dbReference type="GO" id="GO:0051287">
    <property type="term" value="F:NAD binding"/>
    <property type="evidence" value="ECO:0007669"/>
    <property type="project" value="InterPro"/>
</dbReference>
<sequence length="323" mass="34709">MTTPVVVATRRWPERACDELAKQFDARLNQEDHSLSLDEVRLRCEGATVLCPWGGDRLDAKFIASLPDTIKLIACISAGTEHVDIAAAAARGIVVANTPDVVTEETADMTFALLLGLCRRLVHGDTLIRTSSWEGLSIDDPNSGSRVWGKTLGIIGLGGIGAAVARRAAAFRMPVVYYNRSPKPEAEKECDARYCATLDELLEVADVVSLHCPLTEQTRNLIDANALSKMKPSAVLINTARGAVVDEVALSDALIQGKIAGAGLDVFVSEPVVGEHLTSLDNVLLSPHVGTATTETRDEMGLRVIENIKTFLSTGQPRDRVKS</sequence>
<evidence type="ECO:0000259" key="6">
    <source>
        <dbReference type="Pfam" id="PF02826"/>
    </source>
</evidence>
<dbReference type="CDD" id="cd05301">
    <property type="entry name" value="GDH"/>
    <property type="match status" value="1"/>
</dbReference>
<dbReference type="GO" id="GO:0016618">
    <property type="term" value="F:hydroxypyruvate reductase [NAD(P)H] activity"/>
    <property type="evidence" value="ECO:0007669"/>
    <property type="project" value="TreeGrafter"/>
</dbReference>